<evidence type="ECO:0000256" key="4">
    <source>
        <dbReference type="ARBA" id="ARBA00023163"/>
    </source>
</evidence>
<keyword evidence="4" id="KW-0804">Transcription</keyword>
<feature type="domain" description="HTH tetR-type" evidence="6">
    <location>
        <begin position="4"/>
        <end position="64"/>
    </location>
</feature>
<sequence length="205" mass="22458">MTKIRSRQQVVDAAAKVFAEKGYDNARIEDIAKELGVLQGSLYYHVSSKAALLRLVTRQQFTEVVVKLEKLVTGQEPPREKLKKAILAQHRYVDRHRTASPRWFTEAHDPRRTEIEAEEDTRLLARYREAWKSILKDGIAAGDISPGIDPTITVLTLLGMCISPAAWPPPGPGRSPATMAALQLHIAWSGLAAGSAADDAEAGPA</sequence>
<dbReference type="InterPro" id="IPR050109">
    <property type="entry name" value="HTH-type_TetR-like_transc_reg"/>
</dbReference>
<accession>A0ABN2MSD1</accession>
<dbReference type="RefSeq" id="WP_344413309.1">
    <property type="nucleotide sequence ID" value="NZ_BAAAQK010000003.1"/>
</dbReference>
<proteinExistence type="predicted"/>
<dbReference type="PRINTS" id="PR00455">
    <property type="entry name" value="HTHTETR"/>
</dbReference>
<dbReference type="SUPFAM" id="SSF48498">
    <property type="entry name" value="Tetracyclin repressor-like, C-terminal domain"/>
    <property type="match status" value="1"/>
</dbReference>
<dbReference type="PANTHER" id="PTHR30055">
    <property type="entry name" value="HTH-TYPE TRANSCRIPTIONAL REGULATOR RUTR"/>
    <property type="match status" value="1"/>
</dbReference>
<name>A0ABN2MSD1_9PSEU</name>
<dbReference type="Gene3D" id="1.10.357.10">
    <property type="entry name" value="Tetracycline Repressor, domain 2"/>
    <property type="match status" value="1"/>
</dbReference>
<dbReference type="InterPro" id="IPR001647">
    <property type="entry name" value="HTH_TetR"/>
</dbReference>
<evidence type="ECO:0000259" key="6">
    <source>
        <dbReference type="PROSITE" id="PS50977"/>
    </source>
</evidence>
<dbReference type="InterPro" id="IPR009057">
    <property type="entry name" value="Homeodomain-like_sf"/>
</dbReference>
<organism evidence="7 8">
    <name type="scientific">Pseudonocardia ailaonensis</name>
    <dbReference type="NCBI Taxonomy" id="367279"/>
    <lineage>
        <taxon>Bacteria</taxon>
        <taxon>Bacillati</taxon>
        <taxon>Actinomycetota</taxon>
        <taxon>Actinomycetes</taxon>
        <taxon>Pseudonocardiales</taxon>
        <taxon>Pseudonocardiaceae</taxon>
        <taxon>Pseudonocardia</taxon>
    </lineage>
</organism>
<dbReference type="Pfam" id="PF00440">
    <property type="entry name" value="TetR_N"/>
    <property type="match status" value="1"/>
</dbReference>
<dbReference type="Pfam" id="PF17932">
    <property type="entry name" value="TetR_C_24"/>
    <property type="match status" value="1"/>
</dbReference>
<dbReference type="PROSITE" id="PS50977">
    <property type="entry name" value="HTH_TETR_2"/>
    <property type="match status" value="1"/>
</dbReference>
<dbReference type="SUPFAM" id="SSF46689">
    <property type="entry name" value="Homeodomain-like"/>
    <property type="match status" value="1"/>
</dbReference>
<protein>
    <recommendedName>
        <fullName evidence="6">HTH tetR-type domain-containing protein</fullName>
    </recommendedName>
</protein>
<comment type="caution">
    <text evidence="7">The sequence shown here is derived from an EMBL/GenBank/DDBJ whole genome shotgun (WGS) entry which is preliminary data.</text>
</comment>
<keyword evidence="1" id="KW-0678">Repressor</keyword>
<dbReference type="EMBL" id="BAAAQK010000003">
    <property type="protein sequence ID" value="GAA1835689.1"/>
    <property type="molecule type" value="Genomic_DNA"/>
</dbReference>
<evidence type="ECO:0000313" key="8">
    <source>
        <dbReference type="Proteomes" id="UP001500449"/>
    </source>
</evidence>
<dbReference type="PANTHER" id="PTHR30055:SF175">
    <property type="entry name" value="HTH-TYPE TRANSCRIPTIONAL REPRESSOR KSTR2"/>
    <property type="match status" value="1"/>
</dbReference>
<dbReference type="InterPro" id="IPR036271">
    <property type="entry name" value="Tet_transcr_reg_TetR-rel_C_sf"/>
</dbReference>
<feature type="DNA-binding region" description="H-T-H motif" evidence="5">
    <location>
        <begin position="27"/>
        <end position="46"/>
    </location>
</feature>
<dbReference type="Proteomes" id="UP001500449">
    <property type="component" value="Unassembled WGS sequence"/>
</dbReference>
<gene>
    <name evidence="7" type="ORF">GCM10009836_12650</name>
</gene>
<reference evidence="7 8" key="1">
    <citation type="journal article" date="2019" name="Int. J. Syst. Evol. Microbiol.">
        <title>The Global Catalogue of Microorganisms (GCM) 10K type strain sequencing project: providing services to taxonomists for standard genome sequencing and annotation.</title>
        <authorList>
            <consortium name="The Broad Institute Genomics Platform"/>
            <consortium name="The Broad Institute Genome Sequencing Center for Infectious Disease"/>
            <person name="Wu L."/>
            <person name="Ma J."/>
        </authorList>
    </citation>
    <scope>NUCLEOTIDE SEQUENCE [LARGE SCALE GENOMIC DNA]</scope>
    <source>
        <strain evidence="7 8">JCM 16009</strain>
    </source>
</reference>
<evidence type="ECO:0000256" key="3">
    <source>
        <dbReference type="ARBA" id="ARBA00023125"/>
    </source>
</evidence>
<evidence type="ECO:0000256" key="5">
    <source>
        <dbReference type="PROSITE-ProRule" id="PRU00335"/>
    </source>
</evidence>
<dbReference type="InterPro" id="IPR041490">
    <property type="entry name" value="KstR2_TetR_C"/>
</dbReference>
<dbReference type="Gene3D" id="1.10.10.60">
    <property type="entry name" value="Homeodomain-like"/>
    <property type="match status" value="1"/>
</dbReference>
<evidence type="ECO:0000256" key="1">
    <source>
        <dbReference type="ARBA" id="ARBA00022491"/>
    </source>
</evidence>
<keyword evidence="8" id="KW-1185">Reference proteome</keyword>
<keyword evidence="2" id="KW-0805">Transcription regulation</keyword>
<evidence type="ECO:0000256" key="2">
    <source>
        <dbReference type="ARBA" id="ARBA00023015"/>
    </source>
</evidence>
<evidence type="ECO:0000313" key="7">
    <source>
        <dbReference type="EMBL" id="GAA1835689.1"/>
    </source>
</evidence>
<keyword evidence="3 5" id="KW-0238">DNA-binding</keyword>